<evidence type="ECO:0000313" key="9">
    <source>
        <dbReference type="Proteomes" id="UP000478836"/>
    </source>
</evidence>
<reference evidence="9" key="1">
    <citation type="submission" date="2019-09" db="EMBL/GenBank/DDBJ databases">
        <title>Whole genome sequencing of Microbacterium maritypicum.</title>
        <authorList>
            <person name="Lenchi N."/>
        </authorList>
    </citation>
    <scope>NUCLEOTIDE SEQUENCE [LARGE SCALE GENOMIC DNA]</scope>
    <source>
        <strain evidence="9">G1</strain>
    </source>
</reference>
<keyword evidence="2" id="KW-0963">Cytoplasm</keyword>
<dbReference type="Pfam" id="PF00574">
    <property type="entry name" value="CLP_protease"/>
    <property type="match status" value="1"/>
</dbReference>
<dbReference type="PANTHER" id="PTHR10381:SF70">
    <property type="entry name" value="ATP-DEPENDENT CLP PROTEASE PROTEOLYTIC SUBUNIT"/>
    <property type="match status" value="1"/>
</dbReference>
<proteinExistence type="inferred from homology"/>
<dbReference type="InterPro" id="IPR001907">
    <property type="entry name" value="ClpP"/>
</dbReference>
<dbReference type="EMBL" id="WAAO01000001">
    <property type="protein sequence ID" value="KAB1867714.1"/>
    <property type="molecule type" value="Genomic_DNA"/>
</dbReference>
<evidence type="ECO:0000256" key="5">
    <source>
        <dbReference type="ARBA" id="ARBA00022825"/>
    </source>
</evidence>
<dbReference type="InterPro" id="IPR029045">
    <property type="entry name" value="ClpP/crotonase-like_dom_sf"/>
</dbReference>
<evidence type="ECO:0000256" key="1">
    <source>
        <dbReference type="ARBA" id="ARBA00007039"/>
    </source>
</evidence>
<feature type="region of interest" description="Disordered" evidence="7">
    <location>
        <begin position="182"/>
        <end position="237"/>
    </location>
</feature>
<dbReference type="InterPro" id="IPR023562">
    <property type="entry name" value="ClpP/TepA"/>
</dbReference>
<dbReference type="PANTHER" id="PTHR10381">
    <property type="entry name" value="ATP-DEPENDENT CLP PROTEASE PROTEOLYTIC SUBUNIT"/>
    <property type="match status" value="1"/>
</dbReference>
<keyword evidence="4" id="KW-0378">Hydrolase</keyword>
<name>A0ABQ6VBJ5_9MICO</name>
<accession>A0ABQ6VBJ5</accession>
<comment type="similarity">
    <text evidence="1 6">Belongs to the peptidase S14 family.</text>
</comment>
<keyword evidence="9" id="KW-1185">Reference proteome</keyword>
<dbReference type="Gene3D" id="3.90.226.10">
    <property type="entry name" value="2-enoyl-CoA Hydratase, Chain A, domain 1"/>
    <property type="match status" value="1"/>
</dbReference>
<evidence type="ECO:0000256" key="6">
    <source>
        <dbReference type="RuleBase" id="RU003567"/>
    </source>
</evidence>
<feature type="compositionally biased region" description="Acidic residues" evidence="7">
    <location>
        <begin position="186"/>
        <end position="199"/>
    </location>
</feature>
<evidence type="ECO:0000256" key="2">
    <source>
        <dbReference type="ARBA" id="ARBA00022490"/>
    </source>
</evidence>
<keyword evidence="5" id="KW-0720">Serine protease</keyword>
<dbReference type="PRINTS" id="PR00127">
    <property type="entry name" value="CLPPROTEASEP"/>
</dbReference>
<dbReference type="SUPFAM" id="SSF52096">
    <property type="entry name" value="ClpP/crotonase"/>
    <property type="match status" value="1"/>
</dbReference>
<evidence type="ECO:0000256" key="7">
    <source>
        <dbReference type="SAM" id="MobiDB-lite"/>
    </source>
</evidence>
<evidence type="ECO:0000256" key="3">
    <source>
        <dbReference type="ARBA" id="ARBA00022670"/>
    </source>
</evidence>
<sequence length="394" mass="41338">MPSPAGEGTVATIRLYGPIDSWGGWWGISASDVSDVLDALPESVTQIILRINSPGGEVFEAMSILNMLRAHKASVLAVVDGLAASAGSVIAVGCDETVMSPGTQMMIHSPSTIIWGNAHEMRKEADVLDSVEESIISIYRDKAGESAWGELLAAETWYTAEGAVEVGLADRVAVVKDAGETCTAGAEDDDPVDPLEGDTVEDKYQSARARLSRRPTGAASPIKPPSSPEPGNTTETEKLTMSDTFLAAVRDRLGVTDANASEETVLAAFDEHLAEQADTVAAPAAAIPAGTQLIEDNVLSQMRADAAAGREAREQQISDRRDGIIQNAMSEGRISAASAPKFRAMLDADEATATAVLNSLAENTVHVEEVGHADTLTSADDSLYGSIYPTAKEA</sequence>
<protein>
    <recommendedName>
        <fullName evidence="6">ATP-dependent Clp protease proteolytic subunit</fullName>
    </recommendedName>
</protein>
<gene>
    <name evidence="8" type="ORF">F6A08_05955</name>
</gene>
<dbReference type="Proteomes" id="UP000478836">
    <property type="component" value="Unassembled WGS sequence"/>
</dbReference>
<comment type="caution">
    <text evidence="8">The sequence shown here is derived from an EMBL/GenBank/DDBJ whole genome shotgun (WGS) entry which is preliminary data.</text>
</comment>
<evidence type="ECO:0000256" key="4">
    <source>
        <dbReference type="ARBA" id="ARBA00022801"/>
    </source>
</evidence>
<evidence type="ECO:0000313" key="8">
    <source>
        <dbReference type="EMBL" id="KAB1867714.1"/>
    </source>
</evidence>
<dbReference type="NCBIfam" id="NF045542">
    <property type="entry name" value="Clp_rel_HeadMat"/>
    <property type="match status" value="1"/>
</dbReference>
<dbReference type="CDD" id="cd07016">
    <property type="entry name" value="S14_ClpP_1"/>
    <property type="match status" value="1"/>
</dbReference>
<organism evidence="8 9">
    <name type="scientific">Microbacterium algeriense</name>
    <dbReference type="NCBI Taxonomy" id="2615184"/>
    <lineage>
        <taxon>Bacteria</taxon>
        <taxon>Bacillati</taxon>
        <taxon>Actinomycetota</taxon>
        <taxon>Actinomycetes</taxon>
        <taxon>Micrococcales</taxon>
        <taxon>Microbacteriaceae</taxon>
        <taxon>Microbacterium</taxon>
    </lineage>
</organism>
<keyword evidence="3" id="KW-0645">Protease</keyword>